<dbReference type="PROSITE" id="PS51352">
    <property type="entry name" value="THIOREDOXIN_2"/>
    <property type="match status" value="1"/>
</dbReference>
<dbReference type="EMBL" id="PEQY01000001">
    <property type="protein sequence ID" value="PIM79386.1"/>
    <property type="molecule type" value="Genomic_DNA"/>
</dbReference>
<protein>
    <submittedName>
        <fullName evidence="3">Thiol:disulfide interchange protein</fullName>
    </submittedName>
</protein>
<keyword evidence="1" id="KW-0732">Signal</keyword>
<dbReference type="CDD" id="cd02966">
    <property type="entry name" value="TlpA_like_family"/>
    <property type="match status" value="1"/>
</dbReference>
<dbReference type="PANTHER" id="PTHR42852:SF17">
    <property type="entry name" value="THIOREDOXIN-LIKE PROTEIN HI_1115"/>
    <property type="match status" value="1"/>
</dbReference>
<evidence type="ECO:0000313" key="4">
    <source>
        <dbReference type="Proteomes" id="UP000229011"/>
    </source>
</evidence>
<comment type="caution">
    <text evidence="3">The sequence shown here is derived from an EMBL/GenBank/DDBJ whole genome shotgun (WGS) entry which is preliminary data.</text>
</comment>
<feature type="signal peptide" evidence="1">
    <location>
        <begin position="1"/>
        <end position="19"/>
    </location>
</feature>
<evidence type="ECO:0000259" key="2">
    <source>
        <dbReference type="PROSITE" id="PS51352"/>
    </source>
</evidence>
<feature type="chain" id="PRO_5013654811" evidence="1">
    <location>
        <begin position="20"/>
        <end position="186"/>
    </location>
</feature>
<dbReference type="InterPro" id="IPR050553">
    <property type="entry name" value="Thioredoxin_ResA/DsbE_sf"/>
</dbReference>
<dbReference type="SUPFAM" id="SSF52833">
    <property type="entry name" value="Thioredoxin-like"/>
    <property type="match status" value="1"/>
</dbReference>
<proteinExistence type="predicted"/>
<reference evidence="3 4" key="1">
    <citation type="submission" date="2017-11" db="EMBL/GenBank/DDBJ databases">
        <title>Genome sequencing of Fusobacterium periodonticum KCOM 1259.</title>
        <authorList>
            <person name="Kook J.-K."/>
            <person name="Park S.-N."/>
            <person name="Lim Y.K."/>
        </authorList>
    </citation>
    <scope>NUCLEOTIDE SEQUENCE [LARGE SCALE GENOMIC DNA]</scope>
    <source>
        <strain evidence="3 4">KCOM 1259</strain>
    </source>
</reference>
<accession>A0A2G9EEM5</accession>
<dbReference type="GO" id="GO:0016209">
    <property type="term" value="F:antioxidant activity"/>
    <property type="evidence" value="ECO:0007669"/>
    <property type="project" value="InterPro"/>
</dbReference>
<dbReference type="Gene3D" id="3.40.30.10">
    <property type="entry name" value="Glutaredoxin"/>
    <property type="match status" value="1"/>
</dbReference>
<dbReference type="InterPro" id="IPR000866">
    <property type="entry name" value="AhpC/TSA"/>
</dbReference>
<gene>
    <name evidence="3" type="ORF">CTM71_02515</name>
</gene>
<sequence>MKKIFFTLLLFILSLTTFAIPLNNVDKNGNVTLPNIELIDQYGKKHNLKDYRGKVVMINFWVSWCSDCKEEIPKVVDLYKEYGENKKDLIILGVASPISKKYPNNKDRIEKKELLKYIKENNYIFPSLLDETGKTYAEYEIEEYPSSFIIDGNGHLKVYIKGAVSKEELKKNIEKVLNPIQRTVAN</sequence>
<dbReference type="GeneID" id="93327333"/>
<feature type="domain" description="Thioredoxin" evidence="2">
    <location>
        <begin position="27"/>
        <end position="178"/>
    </location>
</feature>
<dbReference type="GO" id="GO:0016491">
    <property type="term" value="F:oxidoreductase activity"/>
    <property type="evidence" value="ECO:0007669"/>
    <property type="project" value="InterPro"/>
</dbReference>
<name>A0A2G9EEM5_9FUSO</name>
<dbReference type="Proteomes" id="UP000229011">
    <property type="component" value="Unassembled WGS sequence"/>
</dbReference>
<dbReference type="InterPro" id="IPR036249">
    <property type="entry name" value="Thioredoxin-like_sf"/>
</dbReference>
<dbReference type="InterPro" id="IPR013766">
    <property type="entry name" value="Thioredoxin_domain"/>
</dbReference>
<dbReference type="AlphaFoldDB" id="A0A2G9EEM5"/>
<evidence type="ECO:0000313" key="3">
    <source>
        <dbReference type="EMBL" id="PIM79386.1"/>
    </source>
</evidence>
<evidence type="ECO:0000256" key="1">
    <source>
        <dbReference type="SAM" id="SignalP"/>
    </source>
</evidence>
<dbReference type="PANTHER" id="PTHR42852">
    <property type="entry name" value="THIOL:DISULFIDE INTERCHANGE PROTEIN DSBE"/>
    <property type="match status" value="1"/>
</dbReference>
<dbReference type="RefSeq" id="WP_099958132.1">
    <property type="nucleotide sequence ID" value="NZ_PEQY01000001.1"/>
</dbReference>
<dbReference type="Pfam" id="PF00578">
    <property type="entry name" value="AhpC-TSA"/>
    <property type="match status" value="1"/>
</dbReference>
<organism evidence="3 4">
    <name type="scientific">Fusobacterium pseudoperiodonticum</name>
    <dbReference type="NCBI Taxonomy" id="2663009"/>
    <lineage>
        <taxon>Bacteria</taxon>
        <taxon>Fusobacteriati</taxon>
        <taxon>Fusobacteriota</taxon>
        <taxon>Fusobacteriia</taxon>
        <taxon>Fusobacteriales</taxon>
        <taxon>Fusobacteriaceae</taxon>
        <taxon>Fusobacterium</taxon>
    </lineage>
</organism>